<sequence>MISNWRSLIFICALLKHCYGDLNTSATECKNGLDDCLNGAAAILNATKLIGIPKSKQDVDTVCKGFKIGMQCVEDFSKSCLSLDQKDIVNDNVIGAKYTFAFLCDDEAFQKDYLRYTDCYEVINSDWNECSTKFMLLAREEMNANRSEDTKVLDLCCAKHGFLKCVYNTTNTKCGQEQAIFLKKIADTLAENKLSAVCRNIKLKHCNMAQQTVYSICTIILNLFLVVWFSGI</sequence>
<feature type="chain" id="PRO_5023051985" evidence="2">
    <location>
        <begin position="21"/>
        <end position="232"/>
    </location>
</feature>
<dbReference type="PANTHER" id="PTHR33964">
    <property type="entry name" value="RE45066P-RELATED"/>
    <property type="match status" value="1"/>
</dbReference>
<dbReference type="EMBL" id="CABPRJ010002401">
    <property type="protein sequence ID" value="VVC45402.1"/>
    <property type="molecule type" value="Genomic_DNA"/>
</dbReference>
<name>A0A5E4NKB6_9HEMI</name>
<keyword evidence="1" id="KW-1133">Transmembrane helix</keyword>
<dbReference type="Proteomes" id="UP000325440">
    <property type="component" value="Unassembled WGS sequence"/>
</dbReference>
<dbReference type="OrthoDB" id="10051804at2759"/>
<gene>
    <name evidence="3" type="ORF">CINCED_3A006277</name>
</gene>
<evidence type="ECO:0000256" key="1">
    <source>
        <dbReference type="SAM" id="Phobius"/>
    </source>
</evidence>
<evidence type="ECO:0000256" key="2">
    <source>
        <dbReference type="SAM" id="SignalP"/>
    </source>
</evidence>
<keyword evidence="2" id="KW-0732">Signal</keyword>
<feature type="transmembrane region" description="Helical" evidence="1">
    <location>
        <begin position="212"/>
        <end position="231"/>
    </location>
</feature>
<feature type="signal peptide" evidence="2">
    <location>
        <begin position="1"/>
        <end position="20"/>
    </location>
</feature>
<dbReference type="PANTHER" id="PTHR33964:SF2">
    <property type="entry name" value="IP09356P"/>
    <property type="match status" value="1"/>
</dbReference>
<evidence type="ECO:0000313" key="4">
    <source>
        <dbReference type="Proteomes" id="UP000325440"/>
    </source>
</evidence>
<keyword evidence="1" id="KW-0472">Membrane</keyword>
<dbReference type="AlphaFoldDB" id="A0A5E4NKB6"/>
<accession>A0A5E4NKB6</accession>
<keyword evidence="4" id="KW-1185">Reference proteome</keyword>
<protein>
    <submittedName>
        <fullName evidence="3">Uncharacterized protein</fullName>
    </submittedName>
</protein>
<evidence type="ECO:0000313" key="3">
    <source>
        <dbReference type="EMBL" id="VVC45402.1"/>
    </source>
</evidence>
<keyword evidence="1" id="KW-0812">Transmembrane</keyword>
<proteinExistence type="predicted"/>
<reference evidence="3 4" key="1">
    <citation type="submission" date="2019-08" db="EMBL/GenBank/DDBJ databases">
        <authorList>
            <person name="Alioto T."/>
            <person name="Alioto T."/>
            <person name="Gomez Garrido J."/>
        </authorList>
    </citation>
    <scope>NUCLEOTIDE SEQUENCE [LARGE SCALE GENOMIC DNA]</scope>
</reference>
<organism evidence="3 4">
    <name type="scientific">Cinara cedri</name>
    <dbReference type="NCBI Taxonomy" id="506608"/>
    <lineage>
        <taxon>Eukaryota</taxon>
        <taxon>Metazoa</taxon>
        <taxon>Ecdysozoa</taxon>
        <taxon>Arthropoda</taxon>
        <taxon>Hexapoda</taxon>
        <taxon>Insecta</taxon>
        <taxon>Pterygota</taxon>
        <taxon>Neoptera</taxon>
        <taxon>Paraneoptera</taxon>
        <taxon>Hemiptera</taxon>
        <taxon>Sternorrhyncha</taxon>
        <taxon>Aphidomorpha</taxon>
        <taxon>Aphidoidea</taxon>
        <taxon>Aphididae</taxon>
        <taxon>Lachninae</taxon>
        <taxon>Cinara</taxon>
    </lineage>
</organism>